<dbReference type="InterPro" id="IPR000477">
    <property type="entry name" value="RT_dom"/>
</dbReference>
<dbReference type="GeneID" id="24865364"/>
<dbReference type="EC" id="2.7.7.49" evidence="2"/>
<name>A0A0E3RD78_METMZ</name>
<dbReference type="CDD" id="cd01651">
    <property type="entry name" value="RT_G2_intron"/>
    <property type="match status" value="1"/>
</dbReference>
<dbReference type="Proteomes" id="UP000033116">
    <property type="component" value="Chromosome"/>
</dbReference>
<feature type="domain" description="Reverse transcriptase" evidence="1">
    <location>
        <begin position="150"/>
        <end position="389"/>
    </location>
</feature>
<dbReference type="Pfam" id="PF08388">
    <property type="entry name" value="GIIM"/>
    <property type="match status" value="1"/>
</dbReference>
<dbReference type="SUPFAM" id="SSF56672">
    <property type="entry name" value="DNA/RNA polymerases"/>
    <property type="match status" value="1"/>
</dbReference>
<dbReference type="PATRIC" id="fig|1434115.4.peg.2716"/>
<dbReference type="AlphaFoldDB" id="A0A0E3RD78"/>
<protein>
    <submittedName>
        <fullName evidence="2">Retron-type RNA-directed DNA polymerase</fullName>
        <ecNumber evidence="2">2.7.7.49</ecNumber>
    </submittedName>
</protein>
<dbReference type="InterPro" id="IPR013597">
    <property type="entry name" value="Mat_intron_G2"/>
</dbReference>
<keyword evidence="2" id="KW-0695">RNA-directed DNA polymerase</keyword>
<dbReference type="RefSeq" id="WP_230628075.1">
    <property type="nucleotide sequence ID" value="NZ_CP009511.1"/>
</dbReference>
<dbReference type="InterPro" id="IPR051083">
    <property type="entry name" value="GrpII_Intron_Splice-Mob/Def"/>
</dbReference>
<dbReference type="InterPro" id="IPR025960">
    <property type="entry name" value="RVT_N"/>
</dbReference>
<dbReference type="Pfam" id="PF00078">
    <property type="entry name" value="RVT_1"/>
    <property type="match status" value="1"/>
</dbReference>
<accession>A0A0E3RD78</accession>
<dbReference type="HOGENOM" id="CLU_013584_15_4_2"/>
<sequence length="549" mass="63416">MPQVAEELAKSQWFPVMGNIRRKKKKNRKCLNAKACPLAIGHESNRDCLIMNVREPEITSVTDLTDKELTQQWKIIDWKRVKEVVNNLQSRIASAAKSGNWKTVNKLSRLLTRSFYAKLLSIRKVTTNKGSRTPGIDGIIWSSSADKMRAALQLTNKGYRAKPLTRKYIRKKSGKLRPLSIPTMYDRAMQTLHSLVLGAIESAAGDKTSFGFKPYRSTKDAYAYLHLCLSKKVSPEWIVEGDIKACFDEISHNWILDNIPIDKRILKEFLKAGYIENYHLFPTEKGTPQGGPISPIIGNMSLNGLENALAMRFYSRSDGTIDKSHQNRRKVNYVRFADDLVVTADSPETALEIIDVIQAFLDPRGLKLSEEKTLVTNISEGFNFLGWNFRKYKGKLLPKPSKDSQKEIIKKIRDVLHKAKAWDQDRLIQTLNPIIRGWAEYHNHAVSSAIFNKLDEIVYNMLISWAERRHSNKGFTWITTKYWHKSGKRKYVFCTELQTLERFSNAKIVRQRLASLNKNPFIDKEYFEQWKFMEYHRKKRITNPNSVLN</sequence>
<evidence type="ECO:0000313" key="2">
    <source>
        <dbReference type="EMBL" id="AKB62094.1"/>
    </source>
</evidence>
<dbReference type="PANTHER" id="PTHR34047:SF8">
    <property type="entry name" value="PROTEIN YKFC"/>
    <property type="match status" value="1"/>
</dbReference>
<dbReference type="GO" id="GO:0003964">
    <property type="term" value="F:RNA-directed DNA polymerase activity"/>
    <property type="evidence" value="ECO:0007669"/>
    <property type="project" value="UniProtKB-KW"/>
</dbReference>
<dbReference type="InterPro" id="IPR043502">
    <property type="entry name" value="DNA/RNA_pol_sf"/>
</dbReference>
<proteinExistence type="predicted"/>
<keyword evidence="2" id="KW-0808">Transferase</keyword>
<dbReference type="PANTHER" id="PTHR34047">
    <property type="entry name" value="NUCLEAR INTRON MATURASE 1, MITOCHONDRIAL-RELATED"/>
    <property type="match status" value="1"/>
</dbReference>
<evidence type="ECO:0000259" key="1">
    <source>
        <dbReference type="PROSITE" id="PS50878"/>
    </source>
</evidence>
<reference evidence="2 3" key="1">
    <citation type="submission" date="2014-07" db="EMBL/GenBank/DDBJ databases">
        <title>Methanogenic archaea and the global carbon cycle.</title>
        <authorList>
            <person name="Henriksen J.R."/>
            <person name="Luke J."/>
            <person name="Reinhart S."/>
            <person name="Benedict M.N."/>
            <person name="Youngblut N.D."/>
            <person name="Metcalf M.E."/>
            <person name="Whitaker R.J."/>
            <person name="Metcalf W.W."/>
        </authorList>
    </citation>
    <scope>NUCLEOTIDE SEQUENCE [LARGE SCALE GENOMIC DNA]</scope>
    <source>
        <strain evidence="2 3">SarPi</strain>
    </source>
</reference>
<organism evidence="2 3">
    <name type="scientific">Methanosarcina mazei SarPi</name>
    <dbReference type="NCBI Taxonomy" id="1434115"/>
    <lineage>
        <taxon>Archaea</taxon>
        <taxon>Methanobacteriati</taxon>
        <taxon>Methanobacteriota</taxon>
        <taxon>Stenosarchaea group</taxon>
        <taxon>Methanomicrobia</taxon>
        <taxon>Methanosarcinales</taxon>
        <taxon>Methanosarcinaceae</taxon>
        <taxon>Methanosarcina</taxon>
    </lineage>
</organism>
<keyword evidence="2" id="KW-0548">Nucleotidyltransferase</keyword>
<dbReference type="NCBIfam" id="TIGR04416">
    <property type="entry name" value="group_II_RT_mat"/>
    <property type="match status" value="1"/>
</dbReference>
<evidence type="ECO:0000313" key="3">
    <source>
        <dbReference type="Proteomes" id="UP000033116"/>
    </source>
</evidence>
<dbReference type="InterPro" id="IPR030931">
    <property type="entry name" value="Group_II_RT_mat"/>
</dbReference>
<dbReference type="Pfam" id="PF13655">
    <property type="entry name" value="RVT_N"/>
    <property type="match status" value="1"/>
</dbReference>
<dbReference type="EMBL" id="CP009511">
    <property type="protein sequence ID" value="AKB62094.1"/>
    <property type="molecule type" value="Genomic_DNA"/>
</dbReference>
<dbReference type="PROSITE" id="PS50878">
    <property type="entry name" value="RT_POL"/>
    <property type="match status" value="1"/>
</dbReference>
<gene>
    <name evidence="2" type="ORF">MSMAP_2109</name>
</gene>